<dbReference type="GO" id="GO:0016740">
    <property type="term" value="F:transferase activity"/>
    <property type="evidence" value="ECO:0007669"/>
    <property type="project" value="UniProtKB-KW"/>
</dbReference>
<dbReference type="eggNOG" id="COG0625">
    <property type="taxonomic scope" value="Bacteria"/>
</dbReference>
<dbReference type="Proteomes" id="UP000019250">
    <property type="component" value="Unassembled WGS sequence"/>
</dbReference>
<proteinExistence type="predicted"/>
<dbReference type="OrthoDB" id="9795329at2"/>
<keyword evidence="2" id="KW-0808">Transferase</keyword>
<accession>W7DUH0</accession>
<protein>
    <submittedName>
        <fullName evidence="2">Glutathione S-transferase-like protein</fullName>
    </submittedName>
</protein>
<dbReference type="PATRIC" id="fig|1208583.4.peg.527"/>
<dbReference type="InterPro" id="IPR036282">
    <property type="entry name" value="Glutathione-S-Trfase_C_sf"/>
</dbReference>
<keyword evidence="3" id="KW-1185">Reference proteome</keyword>
<dbReference type="InterPro" id="IPR040079">
    <property type="entry name" value="Glutathione_S-Trfase"/>
</dbReference>
<dbReference type="EMBL" id="ATSX01000001">
    <property type="protein sequence ID" value="EUK18605.1"/>
    <property type="molecule type" value="Genomic_DNA"/>
</dbReference>
<evidence type="ECO:0000313" key="2">
    <source>
        <dbReference type="EMBL" id="EUK18605.1"/>
    </source>
</evidence>
<dbReference type="InterPro" id="IPR036249">
    <property type="entry name" value="Thioredoxin-like_sf"/>
</dbReference>
<dbReference type="Pfam" id="PF13417">
    <property type="entry name" value="GST_N_3"/>
    <property type="match status" value="1"/>
</dbReference>
<comment type="caution">
    <text evidence="2">The sequence shown here is derived from an EMBL/GenBank/DDBJ whole genome shotgun (WGS) entry which is preliminary data.</text>
</comment>
<dbReference type="STRING" id="1208583.COMX_02615"/>
<evidence type="ECO:0000313" key="3">
    <source>
        <dbReference type="Proteomes" id="UP000019250"/>
    </source>
</evidence>
<dbReference type="SFLD" id="SFLDS00019">
    <property type="entry name" value="Glutathione_Transferase_(cytos"/>
    <property type="match status" value="1"/>
</dbReference>
<name>W7DUH0_9PROT</name>
<reference evidence="2 3" key="1">
    <citation type="journal article" date="2014" name="Genome Announc.">
        <title>Draft Genome Sequence of Commensalibacter papalotli MX01, a Symbiont Identified from the Guts of Overwintering Monarch Butterflies.</title>
        <authorList>
            <person name="Servin-Garciduenas L.E."/>
            <person name="Sanchez-Quinto A."/>
            <person name="Martinez-Romero E."/>
        </authorList>
    </citation>
    <scope>NUCLEOTIDE SEQUENCE [LARGE SCALE GENOMIC DNA]</scope>
    <source>
        <strain evidence="3">MX-MONARCH01</strain>
    </source>
</reference>
<dbReference type="Gene3D" id="3.40.30.10">
    <property type="entry name" value="Glutaredoxin"/>
    <property type="match status" value="1"/>
</dbReference>
<dbReference type="Gene3D" id="1.20.1050.10">
    <property type="match status" value="1"/>
</dbReference>
<gene>
    <name evidence="2" type="ORF">COMX_02615</name>
</gene>
<evidence type="ECO:0000259" key="1">
    <source>
        <dbReference type="PROSITE" id="PS50404"/>
    </source>
</evidence>
<dbReference type="PANTHER" id="PTHR44051:SF8">
    <property type="entry name" value="GLUTATHIONE S-TRANSFERASE GSTA"/>
    <property type="match status" value="1"/>
</dbReference>
<dbReference type="AlphaFoldDB" id="W7DUH0"/>
<dbReference type="SUPFAM" id="SSF52833">
    <property type="entry name" value="Thioredoxin-like"/>
    <property type="match status" value="1"/>
</dbReference>
<dbReference type="InterPro" id="IPR004045">
    <property type="entry name" value="Glutathione_S-Trfase_N"/>
</dbReference>
<dbReference type="SUPFAM" id="SSF47616">
    <property type="entry name" value="GST C-terminal domain-like"/>
    <property type="match status" value="1"/>
</dbReference>
<sequence>MKLIGMLDSPYVRRVAVSLKAMELSFEHEQLSVFNNIEQMQAINPLMKAPALITDEETLLVDSTLILEYLDRKCKKSLSLSPENIMEFTQSQYLIGIALTLCDKVVQLFMEYNRRPPEKFYQEWADRIVQQLQTGLELLDHHVIMNNAGYLIAGRVMQADITIAVAIKYIEKKLPDLYKNHVSNKLKAFSAKMEAIPLFQECMF</sequence>
<dbReference type="RefSeq" id="WP_034336690.1">
    <property type="nucleotide sequence ID" value="NZ_ATSX01000001.1"/>
</dbReference>
<feature type="domain" description="GST N-terminal" evidence="1">
    <location>
        <begin position="1"/>
        <end position="78"/>
    </location>
</feature>
<dbReference type="PANTHER" id="PTHR44051">
    <property type="entry name" value="GLUTATHIONE S-TRANSFERASE-RELATED"/>
    <property type="match status" value="1"/>
</dbReference>
<organism evidence="2 3">
    <name type="scientific">Commensalibacter papalotli</name>
    <name type="common">ex Servin-Garciduenas et al. 2014</name>
    <dbReference type="NCBI Taxonomy" id="1208583"/>
    <lineage>
        <taxon>Bacteria</taxon>
        <taxon>Pseudomonadati</taxon>
        <taxon>Pseudomonadota</taxon>
        <taxon>Alphaproteobacteria</taxon>
        <taxon>Acetobacterales</taxon>
        <taxon>Acetobacteraceae</taxon>
    </lineage>
</organism>
<dbReference type="PROSITE" id="PS50404">
    <property type="entry name" value="GST_NTER"/>
    <property type="match status" value="1"/>
</dbReference>